<gene>
    <name evidence="2" type="ORF">E1263_12990</name>
</gene>
<comment type="caution">
    <text evidence="2">The sequence shown here is derived from an EMBL/GenBank/DDBJ whole genome shotgun (WGS) entry which is preliminary data.</text>
</comment>
<dbReference type="Proteomes" id="UP000295124">
    <property type="component" value="Unassembled WGS sequence"/>
</dbReference>
<reference evidence="2 3" key="1">
    <citation type="submission" date="2019-03" db="EMBL/GenBank/DDBJ databases">
        <title>Draft genome sequences of novel Actinobacteria.</title>
        <authorList>
            <person name="Sahin N."/>
            <person name="Ay H."/>
            <person name="Saygin H."/>
        </authorList>
    </citation>
    <scope>NUCLEOTIDE SEQUENCE [LARGE SCALE GENOMIC DNA]</scope>
    <source>
        <strain evidence="2 3">JCM 13523</strain>
    </source>
</reference>
<proteinExistence type="predicted"/>
<protein>
    <submittedName>
        <fullName evidence="2">Uncharacterized protein</fullName>
    </submittedName>
</protein>
<evidence type="ECO:0000313" key="2">
    <source>
        <dbReference type="EMBL" id="TDD60006.1"/>
    </source>
</evidence>
<keyword evidence="3" id="KW-1185">Reference proteome</keyword>
<feature type="compositionally biased region" description="Polar residues" evidence="1">
    <location>
        <begin position="1"/>
        <end position="25"/>
    </location>
</feature>
<name>A0A4R4ZPD4_9ACTN</name>
<dbReference type="EMBL" id="SMKX01000029">
    <property type="protein sequence ID" value="TDD60006.1"/>
    <property type="molecule type" value="Genomic_DNA"/>
</dbReference>
<sequence length="74" mass="8641">MSRKICSSSTTRRWPTTCRPSTSPPERSYWTESDEDNLNLLIAEGLRALENRPFLRQVLYNAEPRTAYRLPLLN</sequence>
<accession>A0A4R4ZPD4</accession>
<evidence type="ECO:0000256" key="1">
    <source>
        <dbReference type="SAM" id="MobiDB-lite"/>
    </source>
</evidence>
<feature type="region of interest" description="Disordered" evidence="1">
    <location>
        <begin position="1"/>
        <end position="31"/>
    </location>
</feature>
<evidence type="ECO:0000313" key="3">
    <source>
        <dbReference type="Proteomes" id="UP000295124"/>
    </source>
</evidence>
<dbReference type="OrthoDB" id="133297at85009"/>
<dbReference type="RefSeq" id="WP_132167510.1">
    <property type="nucleotide sequence ID" value="NZ_SMKX01000029.1"/>
</dbReference>
<dbReference type="AlphaFoldDB" id="A0A4R4ZPD4"/>
<organism evidence="2 3">
    <name type="scientific">Kribbella antibiotica</name>
    <dbReference type="NCBI Taxonomy" id="190195"/>
    <lineage>
        <taxon>Bacteria</taxon>
        <taxon>Bacillati</taxon>
        <taxon>Actinomycetota</taxon>
        <taxon>Actinomycetes</taxon>
        <taxon>Propionibacteriales</taxon>
        <taxon>Kribbellaceae</taxon>
        <taxon>Kribbella</taxon>
    </lineage>
</organism>